<dbReference type="InterPro" id="IPR000315">
    <property type="entry name" value="Znf_B-box"/>
</dbReference>
<evidence type="ECO:0000259" key="7">
    <source>
        <dbReference type="PROSITE" id="PS50188"/>
    </source>
</evidence>
<dbReference type="SUPFAM" id="SSF57850">
    <property type="entry name" value="RING/U-box"/>
    <property type="match status" value="1"/>
</dbReference>
<evidence type="ECO:0000256" key="3">
    <source>
        <dbReference type="ARBA" id="ARBA00022833"/>
    </source>
</evidence>
<dbReference type="AlphaFoldDB" id="A0AA41MH96"/>
<dbReference type="SMART" id="SM00589">
    <property type="entry name" value="PRY"/>
    <property type="match status" value="1"/>
</dbReference>
<dbReference type="Gene3D" id="2.60.120.920">
    <property type="match status" value="1"/>
</dbReference>
<dbReference type="SUPFAM" id="SSF49899">
    <property type="entry name" value="Concanavalin A-like lectins/glucanases"/>
    <property type="match status" value="1"/>
</dbReference>
<dbReference type="PROSITE" id="PS00518">
    <property type="entry name" value="ZF_RING_1"/>
    <property type="match status" value="1"/>
</dbReference>
<gene>
    <name evidence="8" type="ORF">SUZIE_114875</name>
</gene>
<keyword evidence="1" id="KW-0479">Metal-binding</keyword>
<dbReference type="SMART" id="SM00449">
    <property type="entry name" value="SPRY"/>
    <property type="match status" value="1"/>
</dbReference>
<dbReference type="SMART" id="SM00336">
    <property type="entry name" value="BBOX"/>
    <property type="match status" value="1"/>
</dbReference>
<dbReference type="Pfam" id="PF00622">
    <property type="entry name" value="SPRY"/>
    <property type="match status" value="1"/>
</dbReference>
<reference evidence="8" key="1">
    <citation type="submission" date="2020-03" db="EMBL/GenBank/DDBJ databases">
        <title>Studies in the Genomics of Life Span.</title>
        <authorList>
            <person name="Glass D."/>
        </authorList>
    </citation>
    <scope>NUCLEOTIDE SEQUENCE</scope>
    <source>
        <strain evidence="8">SUZIE</strain>
        <tissue evidence="8">Muscle</tissue>
    </source>
</reference>
<dbReference type="Proteomes" id="UP001166674">
    <property type="component" value="Unassembled WGS sequence"/>
</dbReference>
<organism evidence="8 9">
    <name type="scientific">Sciurus carolinensis</name>
    <name type="common">Eastern gray squirrel</name>
    <dbReference type="NCBI Taxonomy" id="30640"/>
    <lineage>
        <taxon>Eukaryota</taxon>
        <taxon>Metazoa</taxon>
        <taxon>Chordata</taxon>
        <taxon>Craniata</taxon>
        <taxon>Vertebrata</taxon>
        <taxon>Euteleostomi</taxon>
        <taxon>Mammalia</taxon>
        <taxon>Eutheria</taxon>
        <taxon>Euarchontoglires</taxon>
        <taxon>Glires</taxon>
        <taxon>Rodentia</taxon>
        <taxon>Sciuromorpha</taxon>
        <taxon>Sciuridae</taxon>
        <taxon>Sciurinae</taxon>
        <taxon>Sciurini</taxon>
        <taxon>Sciurus</taxon>
    </lineage>
</organism>
<comment type="caution">
    <text evidence="8">The sequence shown here is derived from an EMBL/GenBank/DDBJ whole genome shotgun (WGS) entry which is preliminary data.</text>
</comment>
<sequence>MASEASLEELQTEASCPICLGYLTDAVTTECGHNLCRSCIYQHWKDLQDVFPCPVCLHHCLDKKLKGNPQLCNMADIVMQLPDTRSKRRPLCEKHSEVLDLFCEEDLELLCPQCRVSSNHQDHCLRPIDQAATRHRSKLKNYIKLLREQVEDAEMGCEVQVSKSIKLRWEMGNWKRELYHEFEELKHFLGKEQGILQVRLHTQEKIMAEKLVKNKSQISAHIGTLKSLLSEIRETCTQADLDLLRGIRSINSRYTDIKPPAVFSYELKTENYHPPPHYFGLQKMISTFQVDLTLDSQTSHPNLVISADGKSVKCEMKNSSHLPLQPATFYAVVWSYERFGSGRHFWQVEVRGTGEWSLGVCRESFTTKGFVSVCPSNGCWQVGQSTNEWQSAQVKRVGVFLDYELGEVSFYNLNSRSCLCNFTENFRETLVPFFSIESSSKSLTITLVREE</sequence>
<accession>A0AA41MH96</accession>
<keyword evidence="2 4" id="KW-0863">Zinc-finger</keyword>
<name>A0AA41MH96_SCICA</name>
<dbReference type="Gene3D" id="3.30.160.60">
    <property type="entry name" value="Classic Zinc Finger"/>
    <property type="match status" value="1"/>
</dbReference>
<evidence type="ECO:0000256" key="2">
    <source>
        <dbReference type="ARBA" id="ARBA00022771"/>
    </source>
</evidence>
<evidence type="ECO:0000313" key="8">
    <source>
        <dbReference type="EMBL" id="MBZ3871823.1"/>
    </source>
</evidence>
<evidence type="ECO:0000313" key="9">
    <source>
        <dbReference type="Proteomes" id="UP001166674"/>
    </source>
</evidence>
<dbReference type="InterPro" id="IPR013320">
    <property type="entry name" value="ConA-like_dom_sf"/>
</dbReference>
<evidence type="ECO:0000256" key="4">
    <source>
        <dbReference type="PROSITE-ProRule" id="PRU00024"/>
    </source>
</evidence>
<keyword evidence="3" id="KW-0862">Zinc</keyword>
<dbReference type="InterPro" id="IPR013083">
    <property type="entry name" value="Znf_RING/FYVE/PHD"/>
</dbReference>
<dbReference type="GO" id="GO:0008270">
    <property type="term" value="F:zinc ion binding"/>
    <property type="evidence" value="ECO:0007669"/>
    <property type="project" value="UniProtKB-KW"/>
</dbReference>
<evidence type="ECO:0000259" key="6">
    <source>
        <dbReference type="PROSITE" id="PS50119"/>
    </source>
</evidence>
<keyword evidence="9" id="KW-1185">Reference proteome</keyword>
<evidence type="ECO:0000259" key="5">
    <source>
        <dbReference type="PROSITE" id="PS50089"/>
    </source>
</evidence>
<protein>
    <submittedName>
        <fullName evidence="8">Tripartite motif-containing protein 60</fullName>
    </submittedName>
</protein>
<dbReference type="Gene3D" id="3.30.40.10">
    <property type="entry name" value="Zinc/RING finger domain, C3HC4 (zinc finger)"/>
    <property type="match status" value="1"/>
</dbReference>
<dbReference type="InterPro" id="IPR001841">
    <property type="entry name" value="Znf_RING"/>
</dbReference>
<dbReference type="Pfam" id="PF00643">
    <property type="entry name" value="zf-B_box"/>
    <property type="match status" value="1"/>
</dbReference>
<dbReference type="PROSITE" id="PS50089">
    <property type="entry name" value="ZF_RING_2"/>
    <property type="match status" value="1"/>
</dbReference>
<dbReference type="PANTHER" id="PTHR24103">
    <property type="entry name" value="E3 UBIQUITIN-PROTEIN LIGASE TRIM"/>
    <property type="match status" value="1"/>
</dbReference>
<dbReference type="InterPro" id="IPR003877">
    <property type="entry name" value="SPRY_dom"/>
</dbReference>
<dbReference type="InterPro" id="IPR050143">
    <property type="entry name" value="TRIM/RBCC"/>
</dbReference>
<dbReference type="SUPFAM" id="SSF57845">
    <property type="entry name" value="B-box zinc-binding domain"/>
    <property type="match status" value="1"/>
</dbReference>
<dbReference type="InterPro" id="IPR017907">
    <property type="entry name" value="Znf_RING_CS"/>
</dbReference>
<dbReference type="InterPro" id="IPR043136">
    <property type="entry name" value="B30.2/SPRY_sf"/>
</dbReference>
<dbReference type="PRINTS" id="PR01407">
    <property type="entry name" value="BUTYPHLNCDUF"/>
</dbReference>
<dbReference type="PROSITE" id="PS50188">
    <property type="entry name" value="B302_SPRY"/>
    <property type="match status" value="1"/>
</dbReference>
<dbReference type="SMART" id="SM00184">
    <property type="entry name" value="RING"/>
    <property type="match status" value="1"/>
</dbReference>
<dbReference type="EMBL" id="JAATJV010175254">
    <property type="protein sequence ID" value="MBZ3871823.1"/>
    <property type="molecule type" value="Genomic_DNA"/>
</dbReference>
<evidence type="ECO:0000256" key="1">
    <source>
        <dbReference type="ARBA" id="ARBA00022723"/>
    </source>
</evidence>
<dbReference type="InterPro" id="IPR006574">
    <property type="entry name" value="PRY"/>
</dbReference>
<dbReference type="InterPro" id="IPR001870">
    <property type="entry name" value="B30.2/SPRY"/>
</dbReference>
<feature type="domain" description="RING-type" evidence="5">
    <location>
        <begin position="16"/>
        <end position="56"/>
    </location>
</feature>
<proteinExistence type="predicted"/>
<dbReference type="Pfam" id="PF15227">
    <property type="entry name" value="zf-C3HC4_4"/>
    <property type="match status" value="1"/>
</dbReference>
<dbReference type="InterPro" id="IPR003879">
    <property type="entry name" value="Butyrophylin_SPRY"/>
</dbReference>
<dbReference type="PROSITE" id="PS50119">
    <property type="entry name" value="ZF_BBOX"/>
    <property type="match status" value="1"/>
</dbReference>
<feature type="domain" description="B box-type" evidence="6">
    <location>
        <begin position="87"/>
        <end position="128"/>
    </location>
</feature>
<feature type="domain" description="B30.2/SPRY" evidence="7">
    <location>
        <begin position="272"/>
        <end position="451"/>
    </location>
</feature>